<name>A0A2P2JD57_RHIMU</name>
<dbReference type="AlphaFoldDB" id="A0A2P2JD57"/>
<organism evidence="1">
    <name type="scientific">Rhizophora mucronata</name>
    <name type="common">Asiatic mangrove</name>
    <dbReference type="NCBI Taxonomy" id="61149"/>
    <lineage>
        <taxon>Eukaryota</taxon>
        <taxon>Viridiplantae</taxon>
        <taxon>Streptophyta</taxon>
        <taxon>Embryophyta</taxon>
        <taxon>Tracheophyta</taxon>
        <taxon>Spermatophyta</taxon>
        <taxon>Magnoliopsida</taxon>
        <taxon>eudicotyledons</taxon>
        <taxon>Gunneridae</taxon>
        <taxon>Pentapetalae</taxon>
        <taxon>rosids</taxon>
        <taxon>fabids</taxon>
        <taxon>Malpighiales</taxon>
        <taxon>Rhizophoraceae</taxon>
        <taxon>Rhizophora</taxon>
    </lineage>
</organism>
<protein>
    <submittedName>
        <fullName evidence="1">Uncharacterized protein LOC105135945</fullName>
    </submittedName>
</protein>
<dbReference type="EMBL" id="GGEC01010933">
    <property type="protein sequence ID" value="MBW91416.1"/>
    <property type="molecule type" value="Transcribed_RNA"/>
</dbReference>
<accession>A0A2P2JD57</accession>
<evidence type="ECO:0000313" key="1">
    <source>
        <dbReference type="EMBL" id="MBW91416.1"/>
    </source>
</evidence>
<proteinExistence type="predicted"/>
<reference evidence="1" key="1">
    <citation type="submission" date="2018-02" db="EMBL/GenBank/DDBJ databases">
        <title>Rhizophora mucronata_Transcriptome.</title>
        <authorList>
            <person name="Meera S.P."/>
            <person name="Sreeshan A."/>
            <person name="Augustine A."/>
        </authorList>
    </citation>
    <scope>NUCLEOTIDE SEQUENCE</scope>
    <source>
        <tissue evidence="1">Leaf</tissue>
    </source>
</reference>
<sequence length="52" mass="6371">MEISLNSLNNFINYSRSPVELIWNPLKTKLHFLQLRFTNWQKRSTIYEYPLL</sequence>